<dbReference type="GO" id="GO:0016491">
    <property type="term" value="F:oxidoreductase activity"/>
    <property type="evidence" value="ECO:0007669"/>
    <property type="project" value="InterPro"/>
</dbReference>
<organism evidence="2 3">
    <name type="scientific">Lentzea albida</name>
    <dbReference type="NCBI Taxonomy" id="65499"/>
    <lineage>
        <taxon>Bacteria</taxon>
        <taxon>Bacillati</taxon>
        <taxon>Actinomycetota</taxon>
        <taxon>Actinomycetes</taxon>
        <taxon>Pseudonocardiales</taxon>
        <taxon>Pseudonocardiaceae</taxon>
        <taxon>Lentzea</taxon>
    </lineage>
</organism>
<evidence type="ECO:0000313" key="2">
    <source>
        <dbReference type="EMBL" id="SER50741.1"/>
    </source>
</evidence>
<dbReference type="STRING" id="65499.SAMN04488000_109226"/>
<dbReference type="SUPFAM" id="SSF51430">
    <property type="entry name" value="NAD(P)-linked oxidoreductase"/>
    <property type="match status" value="1"/>
</dbReference>
<dbReference type="InterPro" id="IPR036812">
    <property type="entry name" value="NAD(P)_OxRdtase_dom_sf"/>
</dbReference>
<protein>
    <submittedName>
        <fullName evidence="2">D-threo-aldose 1-dehydrogenase</fullName>
    </submittedName>
</protein>
<dbReference type="RefSeq" id="WP_218159710.1">
    <property type="nucleotide sequence ID" value="NZ_FOFV01000009.1"/>
</dbReference>
<sequence>MIIGLGLGGSALGNLYRPVSEVDARATVDAAWLAGVRYFDTAPHYGLGLSERRLGAALAERPRSEFVISTKVGRLLEPCATGGDDLAEGFAVPATHRRVWDFSADGVRRSLEASLARLGLDRVDLVYVHDPDDHSEQVLREALPALAELKAQGVVRGIGVGVNRWEVAERFVLAHPLDHVMLAGRYTVLEHAATADFLSLCAERGVSVVAAGVFNSGLLARHEVPADATHDYTTAPAALVARARRIAGICRRHGVPLPRAALHFPFGHPAVRAVVVGARSAAEVTENVAMAAGEVPAGVWSDLRAENLLSSTVPVPLPKGFEKAAD</sequence>
<dbReference type="PANTHER" id="PTHR42686">
    <property type="entry name" value="GH17980P-RELATED"/>
    <property type="match status" value="1"/>
</dbReference>
<dbReference type="GO" id="GO:0005829">
    <property type="term" value="C:cytosol"/>
    <property type="evidence" value="ECO:0007669"/>
    <property type="project" value="TreeGrafter"/>
</dbReference>
<dbReference type="AlphaFoldDB" id="A0A1H9PR91"/>
<dbReference type="Gene3D" id="3.20.20.100">
    <property type="entry name" value="NADP-dependent oxidoreductase domain"/>
    <property type="match status" value="1"/>
</dbReference>
<name>A0A1H9PR91_9PSEU</name>
<keyword evidence="3" id="KW-1185">Reference proteome</keyword>
<dbReference type="PANTHER" id="PTHR42686:SF1">
    <property type="entry name" value="GH17980P-RELATED"/>
    <property type="match status" value="1"/>
</dbReference>
<proteinExistence type="predicted"/>
<evidence type="ECO:0000313" key="3">
    <source>
        <dbReference type="Proteomes" id="UP000199503"/>
    </source>
</evidence>
<dbReference type="InterPro" id="IPR023210">
    <property type="entry name" value="NADP_OxRdtase_dom"/>
</dbReference>
<evidence type="ECO:0000259" key="1">
    <source>
        <dbReference type="Pfam" id="PF00248"/>
    </source>
</evidence>
<accession>A0A1H9PR91</accession>
<dbReference type="EMBL" id="FOFV01000009">
    <property type="protein sequence ID" value="SER50741.1"/>
    <property type="molecule type" value="Genomic_DNA"/>
</dbReference>
<dbReference type="Pfam" id="PF00248">
    <property type="entry name" value="Aldo_ket_red"/>
    <property type="match status" value="1"/>
</dbReference>
<gene>
    <name evidence="2" type="ORF">SAMN04488000_109226</name>
</gene>
<dbReference type="CDD" id="cd19152">
    <property type="entry name" value="AKR_AKR15A"/>
    <property type="match status" value="1"/>
</dbReference>
<feature type="domain" description="NADP-dependent oxidoreductase" evidence="1">
    <location>
        <begin position="5"/>
        <end position="301"/>
    </location>
</feature>
<dbReference type="InterPro" id="IPR020471">
    <property type="entry name" value="AKR"/>
</dbReference>
<reference evidence="3" key="1">
    <citation type="submission" date="2016-10" db="EMBL/GenBank/DDBJ databases">
        <authorList>
            <person name="Varghese N."/>
            <person name="Submissions S."/>
        </authorList>
    </citation>
    <scope>NUCLEOTIDE SEQUENCE [LARGE SCALE GENOMIC DNA]</scope>
    <source>
        <strain evidence="3">DSM 44437</strain>
    </source>
</reference>
<dbReference type="Proteomes" id="UP000199503">
    <property type="component" value="Unassembled WGS sequence"/>
</dbReference>